<dbReference type="VEuPathDB" id="TrichDB:TRFO_33206"/>
<dbReference type="GO" id="GO:0006869">
    <property type="term" value="P:lipid transport"/>
    <property type="evidence" value="ECO:0007669"/>
    <property type="project" value="UniProtKB-UniRule"/>
</dbReference>
<keyword evidence="2" id="KW-0813">Transport</keyword>
<name>A0A1J4JM31_9EUKA</name>
<dbReference type="GO" id="GO:0032456">
    <property type="term" value="P:endocytic recycling"/>
    <property type="evidence" value="ECO:0007669"/>
    <property type="project" value="TreeGrafter"/>
</dbReference>
<dbReference type="GO" id="GO:0007041">
    <property type="term" value="P:lysosomal transport"/>
    <property type="evidence" value="ECO:0007669"/>
    <property type="project" value="TreeGrafter"/>
</dbReference>
<evidence type="ECO:0000313" key="4">
    <source>
        <dbReference type="Proteomes" id="UP000179807"/>
    </source>
</evidence>
<keyword evidence="2" id="KW-0653">Protein transport</keyword>
<comment type="subunit">
    <text evidence="2">Component of the Golgi-associated retrograde protein (GARP) complex.</text>
</comment>
<dbReference type="EMBL" id="MLAK01000968">
    <property type="protein sequence ID" value="OHT00177.1"/>
    <property type="molecule type" value="Genomic_DNA"/>
</dbReference>
<dbReference type="GO" id="GO:0015031">
    <property type="term" value="P:protein transport"/>
    <property type="evidence" value="ECO:0007669"/>
    <property type="project" value="UniProtKB-UniRule"/>
</dbReference>
<comment type="subcellular location">
    <subcellularLocation>
        <location evidence="2">Golgi apparatus</location>
        <location evidence="2">trans-Golgi network</location>
    </subcellularLocation>
</comment>
<keyword evidence="2" id="KW-0333">Golgi apparatus</keyword>
<comment type="function">
    <text evidence="2">Acts as component of the GARP complex that is involved in retrograde transport from early and late endosomes to the trans-Golgi network (TGN).</text>
</comment>
<dbReference type="InterPro" id="IPR014812">
    <property type="entry name" value="Vps51"/>
</dbReference>
<evidence type="ECO:0000313" key="3">
    <source>
        <dbReference type="EMBL" id="OHT00177.1"/>
    </source>
</evidence>
<dbReference type="GO" id="GO:0007030">
    <property type="term" value="P:Golgi organization"/>
    <property type="evidence" value="ECO:0007669"/>
    <property type="project" value="UniProtKB-UniRule"/>
</dbReference>
<sequence length="707" mass="80425">MSTANKLLRQYYGLDTPDKAQEARDIDSPHFDPKGFFDDAAKNDSLQQILARENSLVSDIRAFDNDLQTLVYDNYSKFLGAADTVHSLSDNISTLTSQMAHLKQNLTDVATHSDKIVNDLEPNRQRIQRLVGISRLLGRVEFISKLPAQLNACLKNEKYEAAVNVWTKVETILSTQQHFPSFKQIHESCSKIMEDIQSRIRGQMLNTDVSVADSVTFATLLVKLKTPLGIVCSQLEHHRFLIIDNALEYETIPDEPFEALSKLKALAINDAETFIRLYKEKLVPLETNEDNLSKVNGVLMDFMISTFDRISKLLPAKVLFNLDCNKIASYLNLFEQLMQPIATPQQISKHLHTVLQQYTEAKTMSVFGELKDIVNGMNGSELFHSATTKFGQSCSDLIDEFQVLMMMNHNECADFLIHQMSQMFEKIFDFFKKGNPKNSLILAMIALVFSEKEIPRLFDQLSRLESNSPLASIQDKLSLDCKSVAKQCLSRFVSAQRLFDDRIILRGMKSVDWSNVKQEPSKPTQSVLDFIDVVENLFNEINSSLSLTKQNQDTSSDTPISRSRSVLKSSSFYSSMTKPTFYGIREEGIHQIDRLFTSVNRLHLSQELGFNVQIILGAIIMFTMKSLLEFVRKNVFSCQGFNQIQINGYFIYTAFEDKVNQQELFSALIEEIISSAADRTIDPVPLEVPALQRLYDEYDRNLLTQNS</sequence>
<accession>A0A1J4JM31</accession>
<protein>
    <recommendedName>
        <fullName evidence="2">Vacuolar protein sorting-associated protein 51 homolog</fullName>
    </recommendedName>
</protein>
<gene>
    <name evidence="3" type="ORF">TRFO_33206</name>
</gene>
<dbReference type="GO" id="GO:0048193">
    <property type="term" value="P:Golgi vesicle transport"/>
    <property type="evidence" value="ECO:0007669"/>
    <property type="project" value="TreeGrafter"/>
</dbReference>
<dbReference type="RefSeq" id="XP_068353313.1">
    <property type="nucleotide sequence ID" value="XM_068508950.1"/>
</dbReference>
<proteinExistence type="inferred from homology"/>
<evidence type="ECO:0000256" key="1">
    <source>
        <dbReference type="ARBA" id="ARBA00006080"/>
    </source>
</evidence>
<dbReference type="PANTHER" id="PTHR15954">
    <property type="entry name" value="VACUOLAR PROTEIN SORTING-ASSOCIATED PROTEIN 51 HOMOLOG"/>
    <property type="match status" value="1"/>
</dbReference>
<reference evidence="3" key="1">
    <citation type="submission" date="2016-10" db="EMBL/GenBank/DDBJ databases">
        <authorList>
            <person name="Benchimol M."/>
            <person name="Almeida L.G."/>
            <person name="Vasconcelos A.T."/>
            <person name="Perreira-Neves A."/>
            <person name="Rosa I.A."/>
            <person name="Tasca T."/>
            <person name="Bogo M.R."/>
            <person name="de Souza W."/>
        </authorList>
    </citation>
    <scope>NUCLEOTIDE SEQUENCE [LARGE SCALE GENOMIC DNA]</scope>
    <source>
        <strain evidence="3">K</strain>
    </source>
</reference>
<dbReference type="Proteomes" id="UP000179807">
    <property type="component" value="Unassembled WGS sequence"/>
</dbReference>
<dbReference type="GO" id="GO:0000938">
    <property type="term" value="C:GARP complex"/>
    <property type="evidence" value="ECO:0007669"/>
    <property type="project" value="UniProtKB-UniRule"/>
</dbReference>
<keyword evidence="4" id="KW-1185">Reference proteome</keyword>
<dbReference type="Pfam" id="PF08700">
    <property type="entry name" value="VPS51_Exo84_N"/>
    <property type="match status" value="1"/>
</dbReference>
<keyword evidence="2" id="KW-0445">Lipid transport</keyword>
<dbReference type="GO" id="GO:1990745">
    <property type="term" value="C:EARP complex"/>
    <property type="evidence" value="ECO:0007669"/>
    <property type="project" value="TreeGrafter"/>
</dbReference>
<comment type="caution">
    <text evidence="3">The sequence shown here is derived from an EMBL/GenBank/DDBJ whole genome shotgun (WGS) entry which is preliminary data.</text>
</comment>
<comment type="similarity">
    <text evidence="1 2">Belongs to the VPS51 family.</text>
</comment>
<dbReference type="GO" id="GO:0005829">
    <property type="term" value="C:cytosol"/>
    <property type="evidence" value="ECO:0007669"/>
    <property type="project" value="GOC"/>
</dbReference>
<organism evidence="3 4">
    <name type="scientific">Tritrichomonas foetus</name>
    <dbReference type="NCBI Taxonomy" id="1144522"/>
    <lineage>
        <taxon>Eukaryota</taxon>
        <taxon>Metamonada</taxon>
        <taxon>Parabasalia</taxon>
        <taxon>Tritrichomonadida</taxon>
        <taxon>Tritrichomonadidae</taxon>
        <taxon>Tritrichomonas</taxon>
    </lineage>
</organism>
<dbReference type="GO" id="GO:0042147">
    <property type="term" value="P:retrograde transport, endosome to Golgi"/>
    <property type="evidence" value="ECO:0007669"/>
    <property type="project" value="UniProtKB-UniRule"/>
</dbReference>
<dbReference type="AlphaFoldDB" id="A0A1J4JM31"/>
<dbReference type="GO" id="GO:0016020">
    <property type="term" value="C:membrane"/>
    <property type="evidence" value="ECO:0007669"/>
    <property type="project" value="TreeGrafter"/>
</dbReference>
<dbReference type="GeneID" id="94843654"/>
<dbReference type="PANTHER" id="PTHR15954:SF4">
    <property type="entry name" value="VACUOLAR PROTEIN SORTING-ASSOCIATED PROTEIN 51 HOMOLOG"/>
    <property type="match status" value="1"/>
</dbReference>
<evidence type="ECO:0000256" key="2">
    <source>
        <dbReference type="RuleBase" id="RU368010"/>
    </source>
</evidence>
<dbReference type="OrthoDB" id="203678at2759"/>